<evidence type="ECO:0000256" key="1">
    <source>
        <dbReference type="SAM" id="MobiDB-lite"/>
    </source>
</evidence>
<dbReference type="EMBL" id="FOGO01000003">
    <property type="protein sequence ID" value="SER61985.1"/>
    <property type="molecule type" value="Genomic_DNA"/>
</dbReference>
<evidence type="ECO:0000313" key="2">
    <source>
        <dbReference type="EMBL" id="SER61985.1"/>
    </source>
</evidence>
<feature type="region of interest" description="Disordered" evidence="1">
    <location>
        <begin position="75"/>
        <end position="101"/>
    </location>
</feature>
<proteinExistence type="predicted"/>
<dbReference type="Proteomes" id="UP000182841">
    <property type="component" value="Unassembled WGS sequence"/>
</dbReference>
<name>A0A1H9QP43_9ACTN</name>
<protein>
    <submittedName>
        <fullName evidence="2">Uncharacterized protein</fullName>
    </submittedName>
</protein>
<accession>A0A1H9QP43</accession>
<keyword evidence="3" id="KW-1185">Reference proteome</keyword>
<sequence>MVAPTTTVGPYGSGIQAGEFPSRTRAQSYELTRKHTEAELVRMAYAGGLVNHNSPEKWRKDEIASAVVDNELRAAARSGADRPPAPAAPPKRPPVRHHHDECDKTVYGGGTCTCDLIEQYGPPSERDDY</sequence>
<gene>
    <name evidence="2" type="ORF">SAMN05421870_10312</name>
</gene>
<reference evidence="3" key="1">
    <citation type="submission" date="2016-10" db="EMBL/GenBank/DDBJ databases">
        <authorList>
            <person name="Varghese N."/>
            <person name="Submissions S."/>
        </authorList>
    </citation>
    <scope>NUCLEOTIDE SEQUENCE [LARGE SCALE GENOMIC DNA]</scope>
    <source>
        <strain evidence="3">CGMCC 4.6825</strain>
    </source>
</reference>
<dbReference type="AlphaFoldDB" id="A0A1H9QP43"/>
<evidence type="ECO:0000313" key="3">
    <source>
        <dbReference type="Proteomes" id="UP000182841"/>
    </source>
</evidence>
<organism evidence="2 3">
    <name type="scientific">Streptomyces qinglanensis</name>
    <dbReference type="NCBI Taxonomy" id="943816"/>
    <lineage>
        <taxon>Bacteria</taxon>
        <taxon>Bacillati</taxon>
        <taxon>Actinomycetota</taxon>
        <taxon>Actinomycetes</taxon>
        <taxon>Kitasatosporales</taxon>
        <taxon>Streptomycetaceae</taxon>
        <taxon>Streptomyces</taxon>
    </lineage>
</organism>
<feature type="compositionally biased region" description="Pro residues" evidence="1">
    <location>
        <begin position="83"/>
        <end position="92"/>
    </location>
</feature>
<feature type="region of interest" description="Disordered" evidence="1">
    <location>
        <begin position="1"/>
        <end position="20"/>
    </location>
</feature>
<dbReference type="RefSeq" id="WP_239501917.1">
    <property type="nucleotide sequence ID" value="NZ_FOGO01000003.1"/>
</dbReference>